<sequence>MDLIRKKALTTSILLATMATSCVDISLDDSDEILDDKDSILVSAPKYTDICGNYITQDVSLSIYDENRNLYSDYQLQVSGEGDEFEIDVPESKFTLTYTTENQDKRTYLNIERSDNMTLIIPQPIINTCGCDRFNLTAVADVPNADNLLLINRFGEHTPTATDNAEEWLFADVEICNEDAIVAISNYNNSYAYIDAKEVTQDTQVTLDLPLTSIPYTITNDLNVSSSQTHYWGLHHQIIATVPSFENIAFNFIPEANFDTIQLIYRLTQDYDVATFTNNNTGLFANYQSQFAYDLQTASYINKPTSLDLTPTYEPFDISIHDDGVYFNQGAGLTKYDFIETFVVHRDTDNSISKFEFMYSNTSYISIEDLIFYTGIDQKIEQIQFISHDVVGINDYQSALEMQQSGSKLTNQDNVQINKQALAISLSNPQ</sequence>
<comment type="caution">
    <text evidence="1">The sequence shown here is derived from an EMBL/GenBank/DDBJ whole genome shotgun (WGS) entry which is preliminary data.</text>
</comment>
<proteinExistence type="predicted"/>
<evidence type="ECO:0000313" key="2">
    <source>
        <dbReference type="Proteomes" id="UP001467690"/>
    </source>
</evidence>
<dbReference type="Proteomes" id="UP001467690">
    <property type="component" value="Unassembled WGS sequence"/>
</dbReference>
<keyword evidence="2" id="KW-1185">Reference proteome</keyword>
<evidence type="ECO:0000313" key="1">
    <source>
        <dbReference type="EMBL" id="MER2491381.1"/>
    </source>
</evidence>
<gene>
    <name evidence="1" type="ORF">ABS311_05745</name>
</gene>
<dbReference type="RefSeq" id="WP_350401034.1">
    <property type="nucleotide sequence ID" value="NZ_JBELOE010000115.1"/>
</dbReference>
<dbReference type="EMBL" id="JBELOE010000115">
    <property type="protein sequence ID" value="MER2491381.1"/>
    <property type="molecule type" value="Genomic_DNA"/>
</dbReference>
<reference evidence="1 2" key="1">
    <citation type="submission" date="2024-06" db="EMBL/GenBank/DDBJ databases">
        <authorList>
            <person name="Chen R.Y."/>
        </authorList>
    </citation>
    <scope>NUCLEOTIDE SEQUENCE [LARGE SCALE GENOMIC DNA]</scope>
    <source>
        <strain evidence="1 2">D2</strain>
    </source>
</reference>
<organism evidence="1 2">
    <name type="scientific">Catenovulum sediminis</name>
    <dbReference type="NCBI Taxonomy" id="1740262"/>
    <lineage>
        <taxon>Bacteria</taxon>
        <taxon>Pseudomonadati</taxon>
        <taxon>Pseudomonadota</taxon>
        <taxon>Gammaproteobacteria</taxon>
        <taxon>Alteromonadales</taxon>
        <taxon>Alteromonadaceae</taxon>
        <taxon>Catenovulum</taxon>
    </lineage>
</organism>
<protein>
    <submittedName>
        <fullName evidence="1">Uncharacterized protein</fullName>
    </submittedName>
</protein>
<accession>A0ABV1RF34</accession>
<dbReference type="PROSITE" id="PS51257">
    <property type="entry name" value="PROKAR_LIPOPROTEIN"/>
    <property type="match status" value="1"/>
</dbReference>
<name>A0ABV1RF34_9ALTE</name>